<name>A0A6A5U9K6_9PLEO</name>
<protein>
    <submittedName>
        <fullName evidence="3">Uncharacterized protein</fullName>
    </submittedName>
</protein>
<dbReference type="EMBL" id="ML976981">
    <property type="protein sequence ID" value="KAF1961398.1"/>
    <property type="molecule type" value="Genomic_DNA"/>
</dbReference>
<feature type="coiled-coil region" evidence="1">
    <location>
        <begin position="241"/>
        <end position="328"/>
    </location>
</feature>
<keyword evidence="4" id="KW-1185">Reference proteome</keyword>
<evidence type="ECO:0000256" key="1">
    <source>
        <dbReference type="SAM" id="Coils"/>
    </source>
</evidence>
<dbReference type="AlphaFoldDB" id="A0A6A5U9K6"/>
<reference evidence="3" key="1">
    <citation type="journal article" date="2020" name="Stud. Mycol.">
        <title>101 Dothideomycetes genomes: a test case for predicting lifestyles and emergence of pathogens.</title>
        <authorList>
            <person name="Haridas S."/>
            <person name="Albert R."/>
            <person name="Binder M."/>
            <person name="Bloem J."/>
            <person name="Labutti K."/>
            <person name="Salamov A."/>
            <person name="Andreopoulos B."/>
            <person name="Baker S."/>
            <person name="Barry K."/>
            <person name="Bills G."/>
            <person name="Bluhm B."/>
            <person name="Cannon C."/>
            <person name="Castanera R."/>
            <person name="Culley D."/>
            <person name="Daum C."/>
            <person name="Ezra D."/>
            <person name="Gonzalez J."/>
            <person name="Henrissat B."/>
            <person name="Kuo A."/>
            <person name="Liang C."/>
            <person name="Lipzen A."/>
            <person name="Lutzoni F."/>
            <person name="Magnuson J."/>
            <person name="Mondo S."/>
            <person name="Nolan M."/>
            <person name="Ohm R."/>
            <person name="Pangilinan J."/>
            <person name="Park H.-J."/>
            <person name="Ramirez L."/>
            <person name="Alfaro M."/>
            <person name="Sun H."/>
            <person name="Tritt A."/>
            <person name="Yoshinaga Y."/>
            <person name="Zwiers L.-H."/>
            <person name="Turgeon B."/>
            <person name="Goodwin S."/>
            <person name="Spatafora J."/>
            <person name="Crous P."/>
            <person name="Grigoriev I."/>
        </authorList>
    </citation>
    <scope>NUCLEOTIDE SEQUENCE</scope>
    <source>
        <strain evidence="3">CBS 675.92</strain>
    </source>
</reference>
<sequence>MSQLKESHLREKTEHQAQVDDIQTQISTFDMRFHSSMSRDMAKQNIDRVSAETEIRNELIALETRGTQAQIRLHNELAIEASKRESEQQAAESAMRSQLESVRSLFRQTSARQEDAIQSTNIDVATLSSMLQGIKIEQERVPGVQLREIQELRSGLQQLSAQISHAPSSPPPERQLLLSKLEEYFKAQREATSTVHEDIKLLARLIARENGPNESSTSSIPAAPEPASVPETVPTIQPVTVQSLQACVAKLEAELIEERRLTEQSDDAHVRWTGALEDGNAMLQKQHHKVNDQKHTLERELQATKMEIDQLGHEKGELLQEVAKVKEKCSTLADNDIDWKPYDNDRGVMPEEKKRSEVRVSYLFWTVSAFATVGVCAHEIRQLVFEWPDTYDTDDSIAGIELWWQSPRASLGL</sequence>
<evidence type="ECO:0000313" key="3">
    <source>
        <dbReference type="EMBL" id="KAF1961398.1"/>
    </source>
</evidence>
<gene>
    <name evidence="3" type="ORF">CC80DRAFT_543743</name>
</gene>
<organism evidence="3 4">
    <name type="scientific">Byssothecium circinans</name>
    <dbReference type="NCBI Taxonomy" id="147558"/>
    <lineage>
        <taxon>Eukaryota</taxon>
        <taxon>Fungi</taxon>
        <taxon>Dikarya</taxon>
        <taxon>Ascomycota</taxon>
        <taxon>Pezizomycotina</taxon>
        <taxon>Dothideomycetes</taxon>
        <taxon>Pleosporomycetidae</taxon>
        <taxon>Pleosporales</taxon>
        <taxon>Massarineae</taxon>
        <taxon>Massarinaceae</taxon>
        <taxon>Byssothecium</taxon>
    </lineage>
</organism>
<accession>A0A6A5U9K6</accession>
<dbReference type="Proteomes" id="UP000800035">
    <property type="component" value="Unassembled WGS sequence"/>
</dbReference>
<proteinExistence type="predicted"/>
<feature type="region of interest" description="Disordered" evidence="2">
    <location>
        <begin position="210"/>
        <end position="231"/>
    </location>
</feature>
<evidence type="ECO:0000256" key="2">
    <source>
        <dbReference type="SAM" id="MobiDB-lite"/>
    </source>
</evidence>
<keyword evidence="1" id="KW-0175">Coiled coil</keyword>
<evidence type="ECO:0000313" key="4">
    <source>
        <dbReference type="Proteomes" id="UP000800035"/>
    </source>
</evidence>